<proteinExistence type="predicted"/>
<feature type="signal peptide" evidence="1">
    <location>
        <begin position="1"/>
        <end position="23"/>
    </location>
</feature>
<accession>A0ABY1CD82</accession>
<evidence type="ECO:0000256" key="1">
    <source>
        <dbReference type="SAM" id="SignalP"/>
    </source>
</evidence>
<protein>
    <submittedName>
        <fullName evidence="2">Uncharacterized protein</fullName>
    </submittedName>
</protein>
<name>A0ABY1CD82_9FIRM</name>
<evidence type="ECO:0000313" key="2">
    <source>
        <dbReference type="EMBL" id="SET92524.1"/>
    </source>
</evidence>
<organism evidence="2 3">
    <name type="scientific">Lacrimispora sphenoides JCM 1415</name>
    <dbReference type="NCBI Taxonomy" id="1297793"/>
    <lineage>
        <taxon>Bacteria</taxon>
        <taxon>Bacillati</taxon>
        <taxon>Bacillota</taxon>
        <taxon>Clostridia</taxon>
        <taxon>Lachnospirales</taxon>
        <taxon>Lachnospiraceae</taxon>
        <taxon>Lacrimispora</taxon>
    </lineage>
</organism>
<dbReference type="EMBL" id="LT630003">
    <property type="protein sequence ID" value="SET92524.1"/>
    <property type="molecule type" value="Genomic_DNA"/>
</dbReference>
<evidence type="ECO:0000313" key="3">
    <source>
        <dbReference type="Proteomes" id="UP000198970"/>
    </source>
</evidence>
<dbReference type="Proteomes" id="UP000198970">
    <property type="component" value="Chromosome I"/>
</dbReference>
<sequence>MYKISAVFLSVILSFSLFNVAFAKEMPNFETHSITAEPEGIVLEVDSQEEFEALRFSKVHDFLVTPHVNYTGVNNVHWQYEYLDSNRTVAVNTSFIVSIKEISGNYHNYDVTKYVEYYASGGVRGW</sequence>
<feature type="chain" id="PRO_5046996423" evidence="1">
    <location>
        <begin position="24"/>
        <end position="126"/>
    </location>
</feature>
<keyword evidence="1" id="KW-0732">Signal</keyword>
<reference evidence="2 3" key="1">
    <citation type="submission" date="2016-10" db="EMBL/GenBank/DDBJ databases">
        <authorList>
            <person name="Varghese N."/>
            <person name="Submissions S."/>
        </authorList>
    </citation>
    <scope>NUCLEOTIDE SEQUENCE [LARGE SCALE GENOMIC DNA]</scope>
    <source>
        <strain evidence="2 3">ATCC 19403</strain>
    </source>
</reference>
<keyword evidence="3" id="KW-1185">Reference proteome</keyword>
<gene>
    <name evidence="2" type="ORF">SAMN02745906_3055</name>
</gene>
<dbReference type="RefSeq" id="WP_054791120.1">
    <property type="nucleotide sequence ID" value="NZ_LT630003.1"/>
</dbReference>